<dbReference type="InterPro" id="IPR037138">
    <property type="entry name" value="His_deacetylse_dom_sf"/>
</dbReference>
<keyword evidence="3" id="KW-1185">Reference proteome</keyword>
<dbReference type="STRING" id="71717.A0A4Y7SRR4"/>
<dbReference type="InterPro" id="IPR023801">
    <property type="entry name" value="His_deacetylse_dom"/>
</dbReference>
<reference evidence="2 3" key="1">
    <citation type="journal article" date="2019" name="Nat. Ecol. Evol.">
        <title>Megaphylogeny resolves global patterns of mushroom evolution.</title>
        <authorList>
            <person name="Varga T."/>
            <person name="Krizsan K."/>
            <person name="Foldi C."/>
            <person name="Dima B."/>
            <person name="Sanchez-Garcia M."/>
            <person name="Sanchez-Ramirez S."/>
            <person name="Szollosi G.J."/>
            <person name="Szarkandi J.G."/>
            <person name="Papp V."/>
            <person name="Albert L."/>
            <person name="Andreopoulos W."/>
            <person name="Angelini C."/>
            <person name="Antonin V."/>
            <person name="Barry K.W."/>
            <person name="Bougher N.L."/>
            <person name="Buchanan P."/>
            <person name="Buyck B."/>
            <person name="Bense V."/>
            <person name="Catcheside P."/>
            <person name="Chovatia M."/>
            <person name="Cooper J."/>
            <person name="Damon W."/>
            <person name="Desjardin D."/>
            <person name="Finy P."/>
            <person name="Geml J."/>
            <person name="Haridas S."/>
            <person name="Hughes K."/>
            <person name="Justo A."/>
            <person name="Karasinski D."/>
            <person name="Kautmanova I."/>
            <person name="Kiss B."/>
            <person name="Kocsube S."/>
            <person name="Kotiranta H."/>
            <person name="LaButti K.M."/>
            <person name="Lechner B.E."/>
            <person name="Liimatainen K."/>
            <person name="Lipzen A."/>
            <person name="Lukacs Z."/>
            <person name="Mihaltcheva S."/>
            <person name="Morgado L.N."/>
            <person name="Niskanen T."/>
            <person name="Noordeloos M.E."/>
            <person name="Ohm R.A."/>
            <person name="Ortiz-Santana B."/>
            <person name="Ovrebo C."/>
            <person name="Racz N."/>
            <person name="Riley R."/>
            <person name="Savchenko A."/>
            <person name="Shiryaev A."/>
            <person name="Soop K."/>
            <person name="Spirin V."/>
            <person name="Szebenyi C."/>
            <person name="Tomsovsky M."/>
            <person name="Tulloss R.E."/>
            <person name="Uehling J."/>
            <person name="Grigoriev I.V."/>
            <person name="Vagvolgyi C."/>
            <person name="Papp T."/>
            <person name="Martin F.M."/>
            <person name="Miettinen O."/>
            <person name="Hibbett D.S."/>
            <person name="Nagy L.G."/>
        </authorList>
    </citation>
    <scope>NUCLEOTIDE SEQUENCE [LARGE SCALE GENOMIC DNA]</scope>
    <source>
        <strain evidence="2 3">FP101781</strain>
    </source>
</reference>
<comment type="caution">
    <text evidence="2">The sequence shown here is derived from an EMBL/GenBank/DDBJ whole genome shotgun (WGS) entry which is preliminary data.</text>
</comment>
<dbReference type="PANTHER" id="PTHR10625">
    <property type="entry name" value="HISTONE DEACETYLASE HDAC1-RELATED"/>
    <property type="match status" value="1"/>
</dbReference>
<dbReference type="PRINTS" id="PR01270">
    <property type="entry name" value="HDASUPER"/>
</dbReference>
<accession>A0A4Y7SRR4</accession>
<dbReference type="PANTHER" id="PTHR10625:SF10">
    <property type="entry name" value="HISTONE DEACETYLASE HDAC1"/>
    <property type="match status" value="1"/>
</dbReference>
<organism evidence="2 3">
    <name type="scientific">Coprinellus micaceus</name>
    <name type="common">Glistening ink-cap mushroom</name>
    <name type="synonym">Coprinus micaceus</name>
    <dbReference type="NCBI Taxonomy" id="71717"/>
    <lineage>
        <taxon>Eukaryota</taxon>
        <taxon>Fungi</taxon>
        <taxon>Dikarya</taxon>
        <taxon>Basidiomycota</taxon>
        <taxon>Agaricomycotina</taxon>
        <taxon>Agaricomycetes</taxon>
        <taxon>Agaricomycetidae</taxon>
        <taxon>Agaricales</taxon>
        <taxon>Agaricineae</taxon>
        <taxon>Psathyrellaceae</taxon>
        <taxon>Coprinellus</taxon>
    </lineage>
</organism>
<dbReference type="SUPFAM" id="SSF52768">
    <property type="entry name" value="Arginase/deacetylase"/>
    <property type="match status" value="1"/>
</dbReference>
<dbReference type="AlphaFoldDB" id="A0A4Y7SRR4"/>
<dbReference type="Pfam" id="PF00850">
    <property type="entry name" value="Hist_deacetyl"/>
    <property type="match status" value="1"/>
</dbReference>
<sequence length="318" mass="34613">MDDGAQDSPLFPGLEDYVPLVAGATLTAAETLKTGFAEVAICWDGGRHHAHKSKASGFCYVADIVLALLSLKKLPTPSPSSPSLPLPKPKPRIMYLDLDLHFSDGVSEAFHQPNPTTAPQILTLSIHHNSPGFFPASPLAALPDPSSDSGFDPFTLSIPLAQGAFNTTYKRMFTLIDRTREIFNPDYVVVQCGADGLAGDPYAVLNWSLGGEGSMGWYIEKIIAWPGRKLLLGGGGYNSPNVARTWAYLTSIALKAPLDLEASIPDHSAFPQYAPSFTMDVPAGFMQDTNEEEDLKRIEEAYERIFVILEERTRAFNP</sequence>
<protein>
    <submittedName>
        <fullName evidence="2">Arginase/deacetylase</fullName>
    </submittedName>
</protein>
<dbReference type="Proteomes" id="UP000298030">
    <property type="component" value="Unassembled WGS sequence"/>
</dbReference>
<dbReference type="Gene3D" id="3.40.800.20">
    <property type="entry name" value="Histone deacetylase domain"/>
    <property type="match status" value="1"/>
</dbReference>
<evidence type="ECO:0000259" key="1">
    <source>
        <dbReference type="Pfam" id="PF00850"/>
    </source>
</evidence>
<dbReference type="OrthoDB" id="73273at2759"/>
<dbReference type="GO" id="GO:0004407">
    <property type="term" value="F:histone deacetylase activity"/>
    <property type="evidence" value="ECO:0007669"/>
    <property type="project" value="TreeGrafter"/>
</dbReference>
<feature type="domain" description="Histone deacetylase" evidence="1">
    <location>
        <begin position="5"/>
        <end position="251"/>
    </location>
</feature>
<dbReference type="InterPro" id="IPR023696">
    <property type="entry name" value="Ureohydrolase_dom_sf"/>
</dbReference>
<proteinExistence type="predicted"/>
<dbReference type="InterPro" id="IPR000286">
    <property type="entry name" value="HDACs"/>
</dbReference>
<evidence type="ECO:0000313" key="2">
    <source>
        <dbReference type="EMBL" id="TEB24482.1"/>
    </source>
</evidence>
<dbReference type="GO" id="GO:0040029">
    <property type="term" value="P:epigenetic regulation of gene expression"/>
    <property type="evidence" value="ECO:0007669"/>
    <property type="project" value="TreeGrafter"/>
</dbReference>
<name>A0A4Y7SRR4_COPMI</name>
<evidence type="ECO:0000313" key="3">
    <source>
        <dbReference type="Proteomes" id="UP000298030"/>
    </source>
</evidence>
<dbReference type="EMBL" id="QPFP01000066">
    <property type="protein sequence ID" value="TEB24482.1"/>
    <property type="molecule type" value="Genomic_DNA"/>
</dbReference>
<gene>
    <name evidence="2" type="ORF">FA13DRAFT_1739189</name>
</gene>